<organism evidence="2 3">
    <name type="scientific">Roseibium polysiphoniae</name>
    <dbReference type="NCBI Taxonomy" id="2571221"/>
    <lineage>
        <taxon>Bacteria</taxon>
        <taxon>Pseudomonadati</taxon>
        <taxon>Pseudomonadota</taxon>
        <taxon>Alphaproteobacteria</taxon>
        <taxon>Hyphomicrobiales</taxon>
        <taxon>Stappiaceae</taxon>
        <taxon>Roseibium</taxon>
    </lineage>
</organism>
<accession>A0ABR9CB21</accession>
<evidence type="ECO:0000313" key="3">
    <source>
        <dbReference type="Proteomes" id="UP000615687"/>
    </source>
</evidence>
<dbReference type="PANTHER" id="PTHR46546:SF4">
    <property type="entry name" value="SHEWANELLA-LIKE PROTEIN PHOSPHATASE 1"/>
    <property type="match status" value="1"/>
</dbReference>
<feature type="domain" description="Calcineurin-like phosphoesterase" evidence="1">
    <location>
        <begin position="69"/>
        <end position="159"/>
    </location>
</feature>
<evidence type="ECO:0000259" key="1">
    <source>
        <dbReference type="Pfam" id="PF00149"/>
    </source>
</evidence>
<dbReference type="Gene3D" id="3.60.21.10">
    <property type="match status" value="1"/>
</dbReference>
<dbReference type="Proteomes" id="UP000615687">
    <property type="component" value="Unassembled WGS sequence"/>
</dbReference>
<dbReference type="EMBL" id="JACYXJ010000004">
    <property type="protein sequence ID" value="MBD8877091.1"/>
    <property type="molecule type" value="Genomic_DNA"/>
</dbReference>
<name>A0ABR9CB21_9HYPH</name>
<keyword evidence="3" id="KW-1185">Reference proteome</keyword>
<gene>
    <name evidence="2" type="ORF">IG617_12400</name>
</gene>
<dbReference type="PANTHER" id="PTHR46546">
    <property type="entry name" value="SHEWANELLA-LIKE PROTEIN PHOSPHATASE 1"/>
    <property type="match status" value="1"/>
</dbReference>
<protein>
    <submittedName>
        <fullName evidence="2">Metallophosphoesterase</fullName>
    </submittedName>
</protein>
<dbReference type="Pfam" id="PF00149">
    <property type="entry name" value="Metallophos"/>
    <property type="match status" value="1"/>
</dbReference>
<dbReference type="RefSeq" id="WP_192109517.1">
    <property type="nucleotide sequence ID" value="NZ_JACYXJ010000004.1"/>
</dbReference>
<evidence type="ECO:0000313" key="2">
    <source>
        <dbReference type="EMBL" id="MBD8877091.1"/>
    </source>
</evidence>
<dbReference type="InterPro" id="IPR004843">
    <property type="entry name" value="Calcineurin-like_PHP"/>
</dbReference>
<dbReference type="InterPro" id="IPR029052">
    <property type="entry name" value="Metallo-depent_PP-like"/>
</dbReference>
<sequence length="454" mass="50613">MMPAPENTEDLLPTILGTRAASLGVPENCVPWPLDMNHSGGSTPDQTAKILKSLRKSGEYGQWRWPKRPVVFISDLHADAESLVRSLVAAGVVQRHENDADGFDLTDFGRSCVLVIGGDCLDKGPSNLDLLNSLKKLIETGVRLKLLAGNHDLRLLLGVRALTSDRSPLTEHMFIRMGNKVLPLLREVYDKHVAPANELESVPDLETCRDRIFPSETWQRDFPEAAAEHLGEAAIQKELRRLKKKIATFEEASLSAGLDMRMLYAAAMKCRELFLAPDGLYAWFYDRMRAIYKTGSVLFVHAGLDDHICAEIDENGVSHINQLFREQVYQDPFTFYSGTVANIMRTKYRAVDKQLSSQGVERLHRAGVKILVHGHVNRDRGQRLKTMKGLLHVEADITLDRNSRKIEGLKGIGTGATIILPNGNIVGFSNDFPYAKVFTPEIHMTKAALQHDGT</sequence>
<comment type="caution">
    <text evidence="2">The sequence shown here is derived from an EMBL/GenBank/DDBJ whole genome shotgun (WGS) entry which is preliminary data.</text>
</comment>
<reference evidence="2 3" key="1">
    <citation type="submission" date="2020-09" db="EMBL/GenBank/DDBJ databases">
        <title>The genome sequence of type strain Labrenzia polysiphoniae KACC 19711.</title>
        <authorList>
            <person name="Liu Y."/>
        </authorList>
    </citation>
    <scope>NUCLEOTIDE SEQUENCE [LARGE SCALE GENOMIC DNA]</scope>
    <source>
        <strain evidence="2 3">KACC 19711</strain>
    </source>
</reference>
<dbReference type="SUPFAM" id="SSF56300">
    <property type="entry name" value="Metallo-dependent phosphatases"/>
    <property type="match status" value="1"/>
</dbReference>
<proteinExistence type="predicted"/>